<dbReference type="Gene3D" id="1.10.3720.10">
    <property type="entry name" value="MetI-like"/>
    <property type="match status" value="1"/>
</dbReference>
<dbReference type="InterPro" id="IPR051393">
    <property type="entry name" value="ABC_transporter_permease"/>
</dbReference>
<evidence type="ECO:0000256" key="6">
    <source>
        <dbReference type="ARBA" id="ARBA00023136"/>
    </source>
</evidence>
<dbReference type="GO" id="GO:0005886">
    <property type="term" value="C:plasma membrane"/>
    <property type="evidence" value="ECO:0007669"/>
    <property type="project" value="UniProtKB-SubCell"/>
</dbReference>
<evidence type="ECO:0000256" key="8">
    <source>
        <dbReference type="SAM" id="MobiDB-lite"/>
    </source>
</evidence>
<keyword evidence="5 7" id="KW-1133">Transmembrane helix</keyword>
<evidence type="ECO:0000313" key="10">
    <source>
        <dbReference type="EMBL" id="ASK66481.1"/>
    </source>
</evidence>
<reference evidence="11" key="1">
    <citation type="submission" date="2017-07" db="EMBL/GenBank/DDBJ databases">
        <title>Brachybacterium sp. VR2415.</title>
        <authorList>
            <person name="Tak E.J."/>
            <person name="Bae J.-W."/>
        </authorList>
    </citation>
    <scope>NUCLEOTIDE SEQUENCE [LARGE SCALE GENOMIC DNA]</scope>
    <source>
        <strain evidence="11">VR2415</strain>
    </source>
</reference>
<evidence type="ECO:0000256" key="4">
    <source>
        <dbReference type="ARBA" id="ARBA00022692"/>
    </source>
</evidence>
<dbReference type="AlphaFoldDB" id="A0A220UEW0"/>
<dbReference type="SUPFAM" id="SSF161098">
    <property type="entry name" value="MetI-like"/>
    <property type="match status" value="1"/>
</dbReference>
<feature type="transmembrane region" description="Helical" evidence="7">
    <location>
        <begin position="56"/>
        <end position="79"/>
    </location>
</feature>
<evidence type="ECO:0000256" key="1">
    <source>
        <dbReference type="ARBA" id="ARBA00004651"/>
    </source>
</evidence>
<comment type="subcellular location">
    <subcellularLocation>
        <location evidence="1 7">Cell membrane</location>
        <topology evidence="1 7">Multi-pass membrane protein</topology>
    </subcellularLocation>
</comment>
<feature type="transmembrane region" description="Helical" evidence="7">
    <location>
        <begin position="273"/>
        <end position="293"/>
    </location>
</feature>
<proteinExistence type="inferred from homology"/>
<evidence type="ECO:0000259" key="9">
    <source>
        <dbReference type="PROSITE" id="PS50928"/>
    </source>
</evidence>
<gene>
    <name evidence="10" type="ORF">CFK39_12405</name>
</gene>
<feature type="transmembrane region" description="Helical" evidence="7">
    <location>
        <begin position="138"/>
        <end position="160"/>
    </location>
</feature>
<dbReference type="EMBL" id="CP022316">
    <property type="protein sequence ID" value="ASK66481.1"/>
    <property type="molecule type" value="Genomic_DNA"/>
</dbReference>
<feature type="region of interest" description="Disordered" evidence="8">
    <location>
        <begin position="1"/>
        <end position="49"/>
    </location>
</feature>
<dbReference type="Pfam" id="PF00528">
    <property type="entry name" value="BPD_transp_1"/>
    <property type="match status" value="1"/>
</dbReference>
<protein>
    <submittedName>
        <fullName evidence="10">ABC transporter permease</fullName>
    </submittedName>
</protein>
<dbReference type="CDD" id="cd06261">
    <property type="entry name" value="TM_PBP2"/>
    <property type="match status" value="1"/>
</dbReference>
<dbReference type="Proteomes" id="UP000198398">
    <property type="component" value="Chromosome"/>
</dbReference>
<accession>A0A220UEW0</accession>
<evidence type="ECO:0000256" key="7">
    <source>
        <dbReference type="RuleBase" id="RU363032"/>
    </source>
</evidence>
<evidence type="ECO:0000256" key="2">
    <source>
        <dbReference type="ARBA" id="ARBA00022448"/>
    </source>
</evidence>
<keyword evidence="11" id="KW-1185">Reference proteome</keyword>
<dbReference type="InterPro" id="IPR035906">
    <property type="entry name" value="MetI-like_sf"/>
</dbReference>
<dbReference type="GO" id="GO:0055085">
    <property type="term" value="P:transmembrane transport"/>
    <property type="evidence" value="ECO:0007669"/>
    <property type="project" value="InterPro"/>
</dbReference>
<dbReference type="PROSITE" id="PS50928">
    <property type="entry name" value="ABC_TM1"/>
    <property type="match status" value="1"/>
</dbReference>
<dbReference type="InterPro" id="IPR000515">
    <property type="entry name" value="MetI-like"/>
</dbReference>
<organism evidence="10 11">
    <name type="scientific">Brachybacterium avium</name>
    <dbReference type="NCBI Taxonomy" id="2017485"/>
    <lineage>
        <taxon>Bacteria</taxon>
        <taxon>Bacillati</taxon>
        <taxon>Actinomycetota</taxon>
        <taxon>Actinomycetes</taxon>
        <taxon>Micrococcales</taxon>
        <taxon>Dermabacteraceae</taxon>
        <taxon>Brachybacterium</taxon>
    </lineage>
</organism>
<name>A0A220UEW0_9MICO</name>
<dbReference type="PANTHER" id="PTHR30193:SF41">
    <property type="entry name" value="DIACETYLCHITOBIOSE UPTAKE SYSTEM PERMEASE PROTEIN NGCF"/>
    <property type="match status" value="1"/>
</dbReference>
<feature type="transmembrane region" description="Helical" evidence="7">
    <location>
        <begin position="335"/>
        <end position="354"/>
    </location>
</feature>
<evidence type="ECO:0000313" key="11">
    <source>
        <dbReference type="Proteomes" id="UP000198398"/>
    </source>
</evidence>
<comment type="similarity">
    <text evidence="7">Belongs to the binding-protein-dependent transport system permease family.</text>
</comment>
<feature type="transmembrane region" description="Helical" evidence="7">
    <location>
        <begin position="172"/>
        <end position="193"/>
    </location>
</feature>
<keyword evidence="2 7" id="KW-0813">Transport</keyword>
<keyword evidence="3" id="KW-1003">Cell membrane</keyword>
<feature type="transmembrane region" description="Helical" evidence="7">
    <location>
        <begin position="230"/>
        <end position="252"/>
    </location>
</feature>
<feature type="compositionally biased region" description="Basic and acidic residues" evidence="8">
    <location>
        <begin position="29"/>
        <end position="38"/>
    </location>
</feature>
<dbReference type="KEGG" id="brv:CFK39_12405"/>
<dbReference type="PANTHER" id="PTHR30193">
    <property type="entry name" value="ABC TRANSPORTER PERMEASE PROTEIN"/>
    <property type="match status" value="1"/>
</dbReference>
<evidence type="ECO:0000256" key="3">
    <source>
        <dbReference type="ARBA" id="ARBA00022475"/>
    </source>
</evidence>
<sequence length="360" mass="38701">MTVGGRGGDHGVPPRPSCGPHAHPARRAGTGEHSDRNRTSHGAAATTEPGTAPRGMVGWAFMAPFALLFLLVFIVPILASVKESFFRQVATIDEECANPLYGCTTGSADEVVRSSFVGWDNFVYVLTSEMFWSGVGRVMLFGAVQVPVMIIASLSLAILIDSTVLKRVTVFRLGYFLPYAIPGVIAALVWTYLYTPELSPISDVLGWFGLEVDFFSTNLLLWSMANITTWTFTGYNMLIFLAALQAIPGELYEAARIDGANAWQVATRIKVPMVRGAAMLAVLLSIIGTVQLFNEPTVLAVRNGWMGPGYTPMMMAYNTAIGGQISPSGVGPASAISLVMAVLAGLLALVYMLVQRRLAK</sequence>
<keyword evidence="4 7" id="KW-0812">Transmembrane</keyword>
<keyword evidence="6 7" id="KW-0472">Membrane</keyword>
<feature type="domain" description="ABC transmembrane type-1" evidence="9">
    <location>
        <begin position="135"/>
        <end position="351"/>
    </location>
</feature>
<dbReference type="OrthoDB" id="3210259at2"/>
<evidence type="ECO:0000256" key="5">
    <source>
        <dbReference type="ARBA" id="ARBA00022989"/>
    </source>
</evidence>